<organism evidence="8 9">
    <name type="scientific">Fibrisoma montanum</name>
    <dbReference type="NCBI Taxonomy" id="2305895"/>
    <lineage>
        <taxon>Bacteria</taxon>
        <taxon>Pseudomonadati</taxon>
        <taxon>Bacteroidota</taxon>
        <taxon>Cytophagia</taxon>
        <taxon>Cytophagales</taxon>
        <taxon>Spirosomataceae</taxon>
        <taxon>Fibrisoma</taxon>
    </lineage>
</organism>
<keyword evidence="9" id="KW-1185">Reference proteome</keyword>
<reference evidence="8 9" key="1">
    <citation type="submission" date="2018-08" db="EMBL/GenBank/DDBJ databases">
        <title>Fibrisoma montanum sp. nov., isolated from Danxia mountain soil.</title>
        <authorList>
            <person name="Huang Y."/>
        </authorList>
    </citation>
    <scope>NUCLEOTIDE SEQUENCE [LARGE SCALE GENOMIC DNA]</scope>
    <source>
        <strain evidence="8 9">HYT19</strain>
    </source>
</reference>
<evidence type="ECO:0000256" key="6">
    <source>
        <dbReference type="SAM" id="Phobius"/>
    </source>
</evidence>
<feature type="transmembrane region" description="Helical" evidence="6">
    <location>
        <begin position="293"/>
        <end position="317"/>
    </location>
</feature>
<feature type="transmembrane region" description="Helical" evidence="6">
    <location>
        <begin position="76"/>
        <end position="93"/>
    </location>
</feature>
<feature type="transmembrane region" description="Helical" evidence="6">
    <location>
        <begin position="428"/>
        <end position="448"/>
    </location>
</feature>
<accession>A0A418M4L7</accession>
<feature type="transmembrane region" description="Helical" evidence="6">
    <location>
        <begin position="9"/>
        <end position="35"/>
    </location>
</feature>
<evidence type="ECO:0000256" key="1">
    <source>
        <dbReference type="ARBA" id="ARBA00004141"/>
    </source>
</evidence>
<dbReference type="AlphaFoldDB" id="A0A418M4L7"/>
<feature type="transmembrane region" description="Helical" evidence="6">
    <location>
        <begin position="197"/>
        <end position="215"/>
    </location>
</feature>
<gene>
    <name evidence="8" type="ORF">DYU11_22250</name>
</gene>
<dbReference type="InterPro" id="IPR020846">
    <property type="entry name" value="MFS_dom"/>
</dbReference>
<feature type="transmembrane region" description="Helical" evidence="6">
    <location>
        <begin position="47"/>
        <end position="64"/>
    </location>
</feature>
<dbReference type="CDD" id="cd17321">
    <property type="entry name" value="MFS_MMR_MDR_like"/>
    <property type="match status" value="1"/>
</dbReference>
<evidence type="ECO:0000259" key="7">
    <source>
        <dbReference type="PROSITE" id="PS50850"/>
    </source>
</evidence>
<dbReference type="GO" id="GO:0022857">
    <property type="term" value="F:transmembrane transporter activity"/>
    <property type="evidence" value="ECO:0007669"/>
    <property type="project" value="InterPro"/>
</dbReference>
<feature type="domain" description="Major facilitator superfamily (MFS) profile" evidence="7">
    <location>
        <begin position="10"/>
        <end position="454"/>
    </location>
</feature>
<keyword evidence="2" id="KW-0813">Transport</keyword>
<sequence>MRETTRQSFILIITSISVFFEALDIAIINLTMPLIQTSFGLSANRVQWLQTLYVLLYGGLLIVGGRLSDTVGRKRIFLLASGLFLLTSLGAGLSDTFVSLLAFRALQGVAAALLMPAALSIVTNTYTDAQARGRAIGIFSSFAAIGSGSGLSVGGLIASSFGWQWVFFINVPIILLCMVLAYRYIPDDAEAPGSVPDLSAGLLLTLLITALSYIVHELSNWRTQGEWLLLLTVFVGLGTWQFLRRNAAQPDPLIRFGVLRQSTLAIGEMLLLGAIFTSYLFLISLVLQKDRQLSAAQAGLLLLPFSVLSALTGKFLMPVLLKRLPVRRIARLGMLFMLLGTGLLLWQTQFAPANVGLLLGSIACVNGFGIALCFSGLTVLSLQPVPEAYHGLASGVGTTSYFVGGGLGLSLLSLFLSQSPAGGSGIGSVPLAILGAYAAIGVLGLAGAPRARVL</sequence>
<feature type="transmembrane region" description="Helical" evidence="6">
    <location>
        <begin position="227"/>
        <end position="243"/>
    </location>
</feature>
<proteinExistence type="predicted"/>
<dbReference type="PROSITE" id="PS50850">
    <property type="entry name" value="MFS"/>
    <property type="match status" value="1"/>
</dbReference>
<dbReference type="Gene3D" id="1.20.1720.10">
    <property type="entry name" value="Multidrug resistance protein D"/>
    <property type="match status" value="1"/>
</dbReference>
<name>A0A418M4L7_9BACT</name>
<evidence type="ECO:0000313" key="8">
    <source>
        <dbReference type="EMBL" id="RIV20755.1"/>
    </source>
</evidence>
<evidence type="ECO:0000256" key="2">
    <source>
        <dbReference type="ARBA" id="ARBA00022448"/>
    </source>
</evidence>
<feature type="transmembrane region" description="Helical" evidence="6">
    <location>
        <begin position="264"/>
        <end position="287"/>
    </location>
</feature>
<feature type="transmembrane region" description="Helical" evidence="6">
    <location>
        <begin position="163"/>
        <end position="185"/>
    </location>
</feature>
<comment type="subcellular location">
    <subcellularLocation>
        <location evidence="1">Membrane</location>
        <topology evidence="1">Multi-pass membrane protein</topology>
    </subcellularLocation>
</comment>
<feature type="transmembrane region" description="Helical" evidence="6">
    <location>
        <begin position="392"/>
        <end position="416"/>
    </location>
</feature>
<dbReference type="InterPro" id="IPR011701">
    <property type="entry name" value="MFS"/>
</dbReference>
<keyword evidence="4 6" id="KW-1133">Transmembrane helix</keyword>
<dbReference type="PRINTS" id="PR01036">
    <property type="entry name" value="TCRTETB"/>
</dbReference>
<dbReference type="InterPro" id="IPR036259">
    <property type="entry name" value="MFS_trans_sf"/>
</dbReference>
<evidence type="ECO:0000256" key="3">
    <source>
        <dbReference type="ARBA" id="ARBA00022692"/>
    </source>
</evidence>
<dbReference type="PANTHER" id="PTHR42718">
    <property type="entry name" value="MAJOR FACILITATOR SUPERFAMILY MULTIDRUG TRANSPORTER MFSC"/>
    <property type="match status" value="1"/>
</dbReference>
<dbReference type="GO" id="GO:0016020">
    <property type="term" value="C:membrane"/>
    <property type="evidence" value="ECO:0007669"/>
    <property type="project" value="UniProtKB-SubCell"/>
</dbReference>
<dbReference type="RefSeq" id="WP_119669925.1">
    <property type="nucleotide sequence ID" value="NZ_QXED01000006.1"/>
</dbReference>
<dbReference type="SUPFAM" id="SSF103473">
    <property type="entry name" value="MFS general substrate transporter"/>
    <property type="match status" value="1"/>
</dbReference>
<evidence type="ECO:0000256" key="4">
    <source>
        <dbReference type="ARBA" id="ARBA00022989"/>
    </source>
</evidence>
<dbReference type="Pfam" id="PF07690">
    <property type="entry name" value="MFS_1"/>
    <property type="match status" value="1"/>
</dbReference>
<evidence type="ECO:0000313" key="9">
    <source>
        <dbReference type="Proteomes" id="UP000283523"/>
    </source>
</evidence>
<comment type="caution">
    <text evidence="8">The sequence shown here is derived from an EMBL/GenBank/DDBJ whole genome shotgun (WGS) entry which is preliminary data.</text>
</comment>
<protein>
    <submittedName>
        <fullName evidence="8">MFS transporter</fullName>
    </submittedName>
</protein>
<dbReference type="PANTHER" id="PTHR42718:SF9">
    <property type="entry name" value="MAJOR FACILITATOR SUPERFAMILY MULTIDRUG TRANSPORTER MFSC"/>
    <property type="match status" value="1"/>
</dbReference>
<dbReference type="Gene3D" id="1.20.1250.20">
    <property type="entry name" value="MFS general substrate transporter like domains"/>
    <property type="match status" value="1"/>
</dbReference>
<feature type="transmembrane region" description="Helical" evidence="6">
    <location>
        <begin position="329"/>
        <end position="346"/>
    </location>
</feature>
<feature type="transmembrane region" description="Helical" evidence="6">
    <location>
        <begin position="358"/>
        <end position="380"/>
    </location>
</feature>
<keyword evidence="5 6" id="KW-0472">Membrane</keyword>
<evidence type="ECO:0000256" key="5">
    <source>
        <dbReference type="ARBA" id="ARBA00023136"/>
    </source>
</evidence>
<keyword evidence="3 6" id="KW-0812">Transmembrane</keyword>
<dbReference type="Proteomes" id="UP000283523">
    <property type="component" value="Unassembled WGS sequence"/>
</dbReference>
<feature type="transmembrane region" description="Helical" evidence="6">
    <location>
        <begin position="105"/>
        <end position="123"/>
    </location>
</feature>
<feature type="transmembrane region" description="Helical" evidence="6">
    <location>
        <begin position="135"/>
        <end position="157"/>
    </location>
</feature>
<dbReference type="EMBL" id="QXED01000006">
    <property type="protein sequence ID" value="RIV20755.1"/>
    <property type="molecule type" value="Genomic_DNA"/>
</dbReference>
<dbReference type="OrthoDB" id="783189at2"/>